<gene>
    <name evidence="1" type="ORF">ND528_09405</name>
</gene>
<dbReference type="EMBL" id="JAMSHA010000003">
    <property type="protein sequence ID" value="MCV2221785.1"/>
    <property type="molecule type" value="Genomic_DNA"/>
</dbReference>
<name>A0ABT2XSW4_9PSED</name>
<keyword evidence="2" id="KW-1185">Reference proteome</keyword>
<comment type="caution">
    <text evidence="1">The sequence shown here is derived from an EMBL/GenBank/DDBJ whole genome shotgun (WGS) entry which is preliminary data.</text>
</comment>
<protein>
    <submittedName>
        <fullName evidence="1">Uncharacterized protein</fullName>
    </submittedName>
</protein>
<dbReference type="RefSeq" id="WP_130910058.1">
    <property type="nucleotide sequence ID" value="NZ_JAMSHA010000003.1"/>
</dbReference>
<reference evidence="1" key="1">
    <citation type="submission" date="2022-06" db="EMBL/GenBank/DDBJ databases">
        <title>De novo draft assembly of the Pseudomonas mercurotoleraris sp. nov., isolated from the plants rhizosphere.</title>
        <authorList>
            <person name="Robas M."/>
            <person name="Gonzalez D."/>
            <person name="Fernandez V.M."/>
            <person name="Luna L."/>
            <person name="Provanza A."/>
            <person name="Jimenez P.A."/>
        </authorList>
    </citation>
    <scope>NUCLEOTIDE SEQUENCE</scope>
    <source>
        <strain evidence="1">SAICEUPSM</strain>
    </source>
</reference>
<organism evidence="1 2">
    <name type="scientific">Pseudomonas mercuritolerans</name>
    <dbReference type="NCBI Taxonomy" id="2951809"/>
    <lineage>
        <taxon>Bacteria</taxon>
        <taxon>Pseudomonadati</taxon>
        <taxon>Pseudomonadota</taxon>
        <taxon>Gammaproteobacteria</taxon>
        <taxon>Pseudomonadales</taxon>
        <taxon>Pseudomonadaceae</taxon>
        <taxon>Pseudomonas</taxon>
    </lineage>
</organism>
<dbReference type="Proteomes" id="UP001063475">
    <property type="component" value="Unassembled WGS sequence"/>
</dbReference>
<proteinExistence type="predicted"/>
<evidence type="ECO:0000313" key="2">
    <source>
        <dbReference type="Proteomes" id="UP001063475"/>
    </source>
</evidence>
<evidence type="ECO:0000313" key="1">
    <source>
        <dbReference type="EMBL" id="MCV2221785.1"/>
    </source>
</evidence>
<accession>A0ABT2XSW4</accession>
<sequence length="67" mass="7134">MLEPAASTQDIESRNYNAAGAVTSRYSDNATTPSVSTLVKPWGDGCLYYACVQCLSQGDIAGFTTHQ</sequence>